<accession>A0ABW2WQ86</accession>
<feature type="region of interest" description="Disordered" evidence="1">
    <location>
        <begin position="1"/>
        <end position="27"/>
    </location>
</feature>
<reference evidence="3" key="1">
    <citation type="journal article" date="2019" name="Int. J. Syst. Evol. Microbiol.">
        <title>The Global Catalogue of Microorganisms (GCM) 10K type strain sequencing project: providing services to taxonomists for standard genome sequencing and annotation.</title>
        <authorList>
            <consortium name="The Broad Institute Genomics Platform"/>
            <consortium name="The Broad Institute Genome Sequencing Center for Infectious Disease"/>
            <person name="Wu L."/>
            <person name="Ma J."/>
        </authorList>
    </citation>
    <scope>NUCLEOTIDE SEQUENCE [LARGE SCALE GENOMIC DNA]</scope>
    <source>
        <strain evidence="3">JCM 12607</strain>
    </source>
</reference>
<gene>
    <name evidence="2" type="ORF">ACFQ2K_11830</name>
</gene>
<organism evidence="2 3">
    <name type="scientific">Streptomyces sanglieri</name>
    <dbReference type="NCBI Taxonomy" id="193460"/>
    <lineage>
        <taxon>Bacteria</taxon>
        <taxon>Bacillati</taxon>
        <taxon>Actinomycetota</taxon>
        <taxon>Actinomycetes</taxon>
        <taxon>Kitasatosporales</taxon>
        <taxon>Streptomycetaceae</taxon>
        <taxon>Streptomyces</taxon>
    </lineage>
</organism>
<comment type="caution">
    <text evidence="2">The sequence shown here is derived from an EMBL/GenBank/DDBJ whole genome shotgun (WGS) entry which is preliminary data.</text>
</comment>
<keyword evidence="3" id="KW-1185">Reference proteome</keyword>
<proteinExistence type="predicted"/>
<protein>
    <submittedName>
        <fullName evidence="2">Uncharacterized protein</fullName>
    </submittedName>
</protein>
<dbReference type="EMBL" id="JBHTGL010000008">
    <property type="protein sequence ID" value="MFD0623388.1"/>
    <property type="molecule type" value="Genomic_DNA"/>
</dbReference>
<sequence>MATSGASGGSPVVGAKTPTVGKSLPEGPVTPFGPFHLLANPKTQSAEVARSVIESGELWGKTPGKEGNATAQAWRGPIPADAKPGSLEFCGIASTVTEDIRIRVRRASAQLPLGTSMS</sequence>
<evidence type="ECO:0000313" key="2">
    <source>
        <dbReference type="EMBL" id="MFD0623388.1"/>
    </source>
</evidence>
<evidence type="ECO:0000313" key="3">
    <source>
        <dbReference type="Proteomes" id="UP001596915"/>
    </source>
</evidence>
<evidence type="ECO:0000256" key="1">
    <source>
        <dbReference type="SAM" id="MobiDB-lite"/>
    </source>
</evidence>
<name>A0ABW2WQ86_9ACTN</name>
<dbReference type="Proteomes" id="UP001596915">
    <property type="component" value="Unassembled WGS sequence"/>
</dbReference>